<feature type="chain" id="PRO_5046776497" evidence="1">
    <location>
        <begin position="19"/>
        <end position="128"/>
    </location>
</feature>
<evidence type="ECO:0000256" key="1">
    <source>
        <dbReference type="SAM" id="SignalP"/>
    </source>
</evidence>
<dbReference type="RefSeq" id="XP_070886802.1">
    <property type="nucleotide sequence ID" value="XM_071029005.1"/>
</dbReference>
<dbReference type="Proteomes" id="UP001610432">
    <property type="component" value="Unassembled WGS sequence"/>
</dbReference>
<proteinExistence type="predicted"/>
<feature type="signal peptide" evidence="1">
    <location>
        <begin position="1"/>
        <end position="18"/>
    </location>
</feature>
<keyword evidence="1" id="KW-0732">Signal</keyword>
<dbReference type="EMBL" id="JBFXLQ010000017">
    <property type="protein sequence ID" value="KAL2867823.1"/>
    <property type="molecule type" value="Genomic_DNA"/>
</dbReference>
<sequence>MRTFNLFFLAIAQGVVMGSPIESSNSLSARQEGVGCDCIFSGGDCFIDNLGEGPDGAPRCRSKSDNTLSYVCTVHTDTNTYDCNACFQSGHQATGSIDDTMCLGTQLCEGEPSCGIACVPTYYPCGNA</sequence>
<reference evidence="2 3" key="1">
    <citation type="submission" date="2024-07" db="EMBL/GenBank/DDBJ databases">
        <title>Section-level genome sequencing and comparative genomics of Aspergillus sections Usti and Cavernicolus.</title>
        <authorList>
            <consortium name="Lawrence Berkeley National Laboratory"/>
            <person name="Nybo J.L."/>
            <person name="Vesth T.C."/>
            <person name="Theobald S."/>
            <person name="Frisvad J.C."/>
            <person name="Larsen T.O."/>
            <person name="Kjaerboelling I."/>
            <person name="Rothschild-Mancinelli K."/>
            <person name="Lyhne E.K."/>
            <person name="Kogle M.E."/>
            <person name="Barry K."/>
            <person name="Clum A."/>
            <person name="Na H."/>
            <person name="Ledsgaard L."/>
            <person name="Lin J."/>
            <person name="Lipzen A."/>
            <person name="Kuo A."/>
            <person name="Riley R."/>
            <person name="Mondo S."/>
            <person name="Labutti K."/>
            <person name="Haridas S."/>
            <person name="Pangalinan J."/>
            <person name="Salamov A.A."/>
            <person name="Simmons B.A."/>
            <person name="Magnuson J.K."/>
            <person name="Chen J."/>
            <person name="Drula E."/>
            <person name="Henrissat B."/>
            <person name="Wiebenga A."/>
            <person name="Lubbers R.J."/>
            <person name="Gomes A.C."/>
            <person name="Macurrencykelacurrency M.R."/>
            <person name="Stajich J."/>
            <person name="Grigoriev I.V."/>
            <person name="Mortensen U.H."/>
            <person name="De Vries R.P."/>
            <person name="Baker S.E."/>
            <person name="Andersen M.R."/>
        </authorList>
    </citation>
    <scope>NUCLEOTIDE SEQUENCE [LARGE SCALE GENOMIC DNA]</scope>
    <source>
        <strain evidence="2 3">CBS 449.75</strain>
    </source>
</reference>
<gene>
    <name evidence="2" type="ORF">BJX67DRAFT_352308</name>
</gene>
<protein>
    <submittedName>
        <fullName evidence="2">Uncharacterized protein</fullName>
    </submittedName>
</protein>
<accession>A0ABR4LWR2</accession>
<dbReference type="GeneID" id="98144077"/>
<comment type="caution">
    <text evidence="2">The sequence shown here is derived from an EMBL/GenBank/DDBJ whole genome shotgun (WGS) entry which is preliminary data.</text>
</comment>
<evidence type="ECO:0000313" key="3">
    <source>
        <dbReference type="Proteomes" id="UP001610432"/>
    </source>
</evidence>
<evidence type="ECO:0000313" key="2">
    <source>
        <dbReference type="EMBL" id="KAL2867823.1"/>
    </source>
</evidence>
<organism evidence="2 3">
    <name type="scientific">Aspergillus lucknowensis</name>
    <dbReference type="NCBI Taxonomy" id="176173"/>
    <lineage>
        <taxon>Eukaryota</taxon>
        <taxon>Fungi</taxon>
        <taxon>Dikarya</taxon>
        <taxon>Ascomycota</taxon>
        <taxon>Pezizomycotina</taxon>
        <taxon>Eurotiomycetes</taxon>
        <taxon>Eurotiomycetidae</taxon>
        <taxon>Eurotiales</taxon>
        <taxon>Aspergillaceae</taxon>
        <taxon>Aspergillus</taxon>
        <taxon>Aspergillus subgen. Nidulantes</taxon>
    </lineage>
</organism>
<keyword evidence="3" id="KW-1185">Reference proteome</keyword>
<name>A0ABR4LWR2_9EURO</name>